<organism evidence="2 3">
    <name type="scientific">Fundicoccus culcitae</name>
    <dbReference type="NCBI Taxonomy" id="2969821"/>
    <lineage>
        <taxon>Bacteria</taxon>
        <taxon>Bacillati</taxon>
        <taxon>Bacillota</taxon>
        <taxon>Bacilli</taxon>
        <taxon>Lactobacillales</taxon>
        <taxon>Aerococcaceae</taxon>
        <taxon>Fundicoccus</taxon>
    </lineage>
</organism>
<gene>
    <name evidence="2" type="ORF">NRE15_03710</name>
</gene>
<dbReference type="EMBL" id="CP102453">
    <property type="protein sequence ID" value="UUX34765.1"/>
    <property type="molecule type" value="Genomic_DNA"/>
</dbReference>
<dbReference type="Pfam" id="PF08378">
    <property type="entry name" value="NERD"/>
    <property type="match status" value="1"/>
</dbReference>
<reference evidence="2 3" key="1">
    <citation type="submission" date="2022-08" db="EMBL/GenBank/DDBJ databases">
        <title>Aerococcaceae sp. nov isolated from spoiled eye mask.</title>
        <authorList>
            <person name="Zhou G."/>
            <person name="Xie X.-B."/>
            <person name="Shi Q.-S."/>
            <person name="Wang Y.-S."/>
            <person name="Wen X."/>
            <person name="Peng H."/>
            <person name="Yang X.-J."/>
            <person name="Tao H.-B."/>
            <person name="Huang X.-M."/>
        </authorList>
    </citation>
    <scope>NUCLEOTIDE SEQUENCE [LARGE SCALE GENOMIC DNA]</scope>
    <source>
        <strain evidence="3">DM20194951</strain>
    </source>
</reference>
<feature type="domain" description="NERD" evidence="1">
    <location>
        <begin position="30"/>
        <end position="143"/>
    </location>
</feature>
<evidence type="ECO:0000259" key="1">
    <source>
        <dbReference type="PROSITE" id="PS50965"/>
    </source>
</evidence>
<protein>
    <submittedName>
        <fullName evidence="2">NERD domain-containing protein</fullName>
    </submittedName>
</protein>
<keyword evidence="3" id="KW-1185">Reference proteome</keyword>
<dbReference type="Proteomes" id="UP001315967">
    <property type="component" value="Chromosome"/>
</dbReference>
<name>A0ABY5P849_9LACT</name>
<dbReference type="RefSeq" id="WP_313794268.1">
    <property type="nucleotide sequence ID" value="NZ_CP102453.1"/>
</dbReference>
<sequence>MEKNIELVFLEYKEKRGVLTETNRLNNLQRGYEGEREFVKWYNDYVNSDWLFIEDYWFDYEGVMQTDFILISPKQWLVIDVKNYDCLFEYRNGKCYYNQKPSKKNIFNTMIDRTDCIRSIAESIYYNVKVDPVMVFINPHGKFIYDQLPALQIVTHNDLRDFIKYLPNHTPLQNWQTTKIQNTLNKYRTDYNAKFSRLQPQDFSRLNKGIYCNHCGKFEVERGRYSVKCKHCHTSESLEATICRHGHELNSLFHDNPEFLTTQNVFELMGQEISKRTIKRHLGTNFTLIPKSQLSYYVINS</sequence>
<dbReference type="InterPro" id="IPR011528">
    <property type="entry name" value="NERD"/>
</dbReference>
<evidence type="ECO:0000313" key="2">
    <source>
        <dbReference type="EMBL" id="UUX34765.1"/>
    </source>
</evidence>
<proteinExistence type="predicted"/>
<evidence type="ECO:0000313" key="3">
    <source>
        <dbReference type="Proteomes" id="UP001315967"/>
    </source>
</evidence>
<dbReference type="PROSITE" id="PS50965">
    <property type="entry name" value="NERD"/>
    <property type="match status" value="1"/>
</dbReference>
<accession>A0ABY5P849</accession>